<feature type="transmembrane region" description="Helical" evidence="1">
    <location>
        <begin position="42"/>
        <end position="62"/>
    </location>
</feature>
<name>A0A9P6FXE6_9FUNG</name>
<keyword evidence="1" id="KW-1133">Transmembrane helix</keyword>
<dbReference type="Proteomes" id="UP000780801">
    <property type="component" value="Unassembled WGS sequence"/>
</dbReference>
<dbReference type="AlphaFoldDB" id="A0A9P6FXE6"/>
<protein>
    <submittedName>
        <fullName evidence="2">Uncharacterized protein</fullName>
    </submittedName>
</protein>
<sequence>MVARLAVFTASLRYLLIIACAITFGLDMYLVSLHHRYEQIVFLWRFYVHTPVTGFIFWIFVLSPSAIRLARKARPEAVLPLSTSEFTVPAKSDKIHKQHTIFKSCCNVFLNVTRVILLLVSAAALLNATIHCFVRSSHAVIYLPFSRKSPQADFISYSSYDPRDLFDCPTVDWDNKLTIVCLFDQTILQLVTFIGGLAILEAICTSILQDRVRRAYIRNYHMASSAKADRFERSQLQSPPVELSALSASLVVQPHPVLPHETEPAGYRPNYQSHAVVIPVVETHSPDLHRTLPPLPPREDDGTDGNRVYLAAAMP</sequence>
<proteinExistence type="predicted"/>
<feature type="transmembrane region" description="Helical" evidence="1">
    <location>
        <begin position="187"/>
        <end position="208"/>
    </location>
</feature>
<evidence type="ECO:0000313" key="2">
    <source>
        <dbReference type="EMBL" id="KAF9583378.1"/>
    </source>
</evidence>
<dbReference type="OrthoDB" id="2448870at2759"/>
<keyword evidence="1" id="KW-0472">Membrane</keyword>
<evidence type="ECO:0000256" key="1">
    <source>
        <dbReference type="SAM" id="Phobius"/>
    </source>
</evidence>
<gene>
    <name evidence="2" type="ORF">BGW38_009617</name>
</gene>
<reference evidence="2" key="1">
    <citation type="journal article" date="2020" name="Fungal Divers.">
        <title>Resolving the Mortierellaceae phylogeny through synthesis of multi-gene phylogenetics and phylogenomics.</title>
        <authorList>
            <person name="Vandepol N."/>
            <person name="Liber J."/>
            <person name="Desiro A."/>
            <person name="Na H."/>
            <person name="Kennedy M."/>
            <person name="Barry K."/>
            <person name="Grigoriev I.V."/>
            <person name="Miller A.N."/>
            <person name="O'Donnell K."/>
            <person name="Stajich J.E."/>
            <person name="Bonito G."/>
        </authorList>
    </citation>
    <scope>NUCLEOTIDE SEQUENCE</scope>
    <source>
        <strain evidence="2">KOD1015</strain>
    </source>
</reference>
<feature type="transmembrane region" description="Helical" evidence="1">
    <location>
        <begin position="108"/>
        <end position="130"/>
    </location>
</feature>
<accession>A0A9P6FXE6</accession>
<keyword evidence="1" id="KW-0812">Transmembrane</keyword>
<keyword evidence="3" id="KW-1185">Reference proteome</keyword>
<feature type="non-terminal residue" evidence="2">
    <location>
        <position position="315"/>
    </location>
</feature>
<dbReference type="EMBL" id="JAABOA010000717">
    <property type="protein sequence ID" value="KAF9583378.1"/>
    <property type="molecule type" value="Genomic_DNA"/>
</dbReference>
<feature type="transmembrane region" description="Helical" evidence="1">
    <location>
        <begin position="12"/>
        <end position="30"/>
    </location>
</feature>
<evidence type="ECO:0000313" key="3">
    <source>
        <dbReference type="Proteomes" id="UP000780801"/>
    </source>
</evidence>
<organism evidence="2 3">
    <name type="scientific">Lunasporangiospora selenospora</name>
    <dbReference type="NCBI Taxonomy" id="979761"/>
    <lineage>
        <taxon>Eukaryota</taxon>
        <taxon>Fungi</taxon>
        <taxon>Fungi incertae sedis</taxon>
        <taxon>Mucoromycota</taxon>
        <taxon>Mortierellomycotina</taxon>
        <taxon>Mortierellomycetes</taxon>
        <taxon>Mortierellales</taxon>
        <taxon>Mortierellaceae</taxon>
        <taxon>Lunasporangiospora</taxon>
    </lineage>
</organism>
<comment type="caution">
    <text evidence="2">The sequence shown here is derived from an EMBL/GenBank/DDBJ whole genome shotgun (WGS) entry which is preliminary data.</text>
</comment>